<dbReference type="Pfam" id="PF08234">
    <property type="entry name" value="Spindle_Spc25"/>
    <property type="match status" value="1"/>
</dbReference>
<dbReference type="EMBL" id="WIUZ02000006">
    <property type="protein sequence ID" value="KAF9786080.1"/>
    <property type="molecule type" value="Genomic_DNA"/>
</dbReference>
<evidence type="ECO:0000256" key="4">
    <source>
        <dbReference type="ARBA" id="ARBA00022776"/>
    </source>
</evidence>
<keyword evidence="3 9" id="KW-0132">Cell division</keyword>
<feature type="coiled-coil region" evidence="10">
    <location>
        <begin position="63"/>
        <end position="153"/>
    </location>
</feature>
<dbReference type="CDD" id="cd23784">
    <property type="entry name" value="RWD_Spc25"/>
    <property type="match status" value="1"/>
</dbReference>
<keyword evidence="9" id="KW-0539">Nucleus</keyword>
<reference evidence="12" key="1">
    <citation type="journal article" date="2020" name="Nat. Commun.">
        <title>Large-scale genome sequencing of mycorrhizal fungi provides insights into the early evolution of symbiotic traits.</title>
        <authorList>
            <person name="Miyauchi S."/>
            <person name="Kiss E."/>
            <person name="Kuo A."/>
            <person name="Drula E."/>
            <person name="Kohler A."/>
            <person name="Sanchez-Garcia M."/>
            <person name="Morin E."/>
            <person name="Andreopoulos B."/>
            <person name="Barry K.W."/>
            <person name="Bonito G."/>
            <person name="Buee M."/>
            <person name="Carver A."/>
            <person name="Chen C."/>
            <person name="Cichocki N."/>
            <person name="Clum A."/>
            <person name="Culley D."/>
            <person name="Crous P.W."/>
            <person name="Fauchery L."/>
            <person name="Girlanda M."/>
            <person name="Hayes R.D."/>
            <person name="Keri Z."/>
            <person name="LaButti K."/>
            <person name="Lipzen A."/>
            <person name="Lombard V."/>
            <person name="Magnuson J."/>
            <person name="Maillard F."/>
            <person name="Murat C."/>
            <person name="Nolan M."/>
            <person name="Ohm R.A."/>
            <person name="Pangilinan J."/>
            <person name="Pereira M.F."/>
            <person name="Perotto S."/>
            <person name="Peter M."/>
            <person name="Pfister S."/>
            <person name="Riley R."/>
            <person name="Sitrit Y."/>
            <person name="Stielow J.B."/>
            <person name="Szollosi G."/>
            <person name="Zifcakova L."/>
            <person name="Stursova M."/>
            <person name="Spatafora J.W."/>
            <person name="Tedersoo L."/>
            <person name="Vaario L.M."/>
            <person name="Yamada A."/>
            <person name="Yan M."/>
            <person name="Wang P."/>
            <person name="Xu J."/>
            <person name="Bruns T."/>
            <person name="Baldrian P."/>
            <person name="Vilgalys R."/>
            <person name="Dunand C."/>
            <person name="Henrissat B."/>
            <person name="Grigoriev I.V."/>
            <person name="Hibbett D."/>
            <person name="Nagy L.G."/>
            <person name="Martin F.M."/>
        </authorList>
    </citation>
    <scope>NUCLEOTIDE SEQUENCE</scope>
    <source>
        <strain evidence="12">UH-Tt-Lm1</strain>
    </source>
</reference>
<evidence type="ECO:0000256" key="3">
    <source>
        <dbReference type="ARBA" id="ARBA00022618"/>
    </source>
</evidence>
<dbReference type="PANTHER" id="PTHR14281">
    <property type="entry name" value="KINETOCHORE PROTEIN SPC25-RELATED"/>
    <property type="match status" value="1"/>
</dbReference>
<dbReference type="AlphaFoldDB" id="A0A9P6HFC7"/>
<evidence type="ECO:0000256" key="1">
    <source>
        <dbReference type="ARBA" id="ARBA00006379"/>
    </source>
</evidence>
<gene>
    <name evidence="12" type="ORF">BJ322DRAFT_1107944</name>
</gene>
<evidence type="ECO:0000313" key="12">
    <source>
        <dbReference type="EMBL" id="KAF9786080.1"/>
    </source>
</evidence>
<organism evidence="12 13">
    <name type="scientific">Thelephora terrestris</name>
    <dbReference type="NCBI Taxonomy" id="56493"/>
    <lineage>
        <taxon>Eukaryota</taxon>
        <taxon>Fungi</taxon>
        <taxon>Dikarya</taxon>
        <taxon>Basidiomycota</taxon>
        <taxon>Agaricomycotina</taxon>
        <taxon>Agaricomycetes</taxon>
        <taxon>Thelephorales</taxon>
        <taxon>Thelephoraceae</taxon>
        <taxon>Thelephora</taxon>
    </lineage>
</organism>
<comment type="subcellular location">
    <subcellularLocation>
        <location evidence="9">Nucleus</location>
    </subcellularLocation>
    <subcellularLocation>
        <location evidence="9">Chromosome</location>
        <location evidence="9">Centromere</location>
        <location evidence="9">Kinetochore</location>
    </subcellularLocation>
</comment>
<evidence type="ECO:0000256" key="6">
    <source>
        <dbReference type="ARBA" id="ARBA00023054"/>
    </source>
</evidence>
<keyword evidence="6 10" id="KW-0175">Coiled coil</keyword>
<dbReference type="OrthoDB" id="4056921at2759"/>
<dbReference type="InterPro" id="IPR013255">
    <property type="entry name" value="Spc25_C"/>
</dbReference>
<reference evidence="12" key="2">
    <citation type="submission" date="2020-11" db="EMBL/GenBank/DDBJ databases">
        <authorList>
            <consortium name="DOE Joint Genome Institute"/>
            <person name="Kuo A."/>
            <person name="Miyauchi S."/>
            <person name="Kiss E."/>
            <person name="Drula E."/>
            <person name="Kohler A."/>
            <person name="Sanchez-Garcia M."/>
            <person name="Andreopoulos B."/>
            <person name="Barry K.W."/>
            <person name="Bonito G."/>
            <person name="Buee M."/>
            <person name="Carver A."/>
            <person name="Chen C."/>
            <person name="Cichocki N."/>
            <person name="Clum A."/>
            <person name="Culley D."/>
            <person name="Crous P.W."/>
            <person name="Fauchery L."/>
            <person name="Girlanda M."/>
            <person name="Hayes R."/>
            <person name="Keri Z."/>
            <person name="Labutti K."/>
            <person name="Lipzen A."/>
            <person name="Lombard V."/>
            <person name="Magnuson J."/>
            <person name="Maillard F."/>
            <person name="Morin E."/>
            <person name="Murat C."/>
            <person name="Nolan M."/>
            <person name="Ohm R."/>
            <person name="Pangilinan J."/>
            <person name="Pereira M."/>
            <person name="Perotto S."/>
            <person name="Peter M."/>
            <person name="Riley R."/>
            <person name="Sitrit Y."/>
            <person name="Stielow B."/>
            <person name="Szollosi G."/>
            <person name="Zifcakova L."/>
            <person name="Stursova M."/>
            <person name="Spatafora J.W."/>
            <person name="Tedersoo L."/>
            <person name="Vaario L.-M."/>
            <person name="Yamada A."/>
            <person name="Yan M."/>
            <person name="Wang P."/>
            <person name="Xu J."/>
            <person name="Bruns T."/>
            <person name="Baldrian P."/>
            <person name="Vilgalys R."/>
            <person name="Henrissat B."/>
            <person name="Grigoriev I.V."/>
            <person name="Hibbett D."/>
            <person name="Nagy L.G."/>
            <person name="Martin F.M."/>
        </authorList>
    </citation>
    <scope>NUCLEOTIDE SEQUENCE</scope>
    <source>
        <strain evidence="12">UH-Tt-Lm1</strain>
    </source>
</reference>
<keyword evidence="8 9" id="KW-0137">Centromere</keyword>
<evidence type="ECO:0000259" key="11">
    <source>
        <dbReference type="Pfam" id="PF08234"/>
    </source>
</evidence>
<dbReference type="PANTHER" id="PTHR14281:SF0">
    <property type="entry name" value="KINETOCHORE PROTEIN SPC25"/>
    <property type="match status" value="1"/>
</dbReference>
<comment type="caution">
    <text evidence="12">The sequence shown here is derived from an EMBL/GenBank/DDBJ whole genome shotgun (WGS) entry which is preliminary data.</text>
</comment>
<dbReference type="Proteomes" id="UP000736335">
    <property type="component" value="Unassembled WGS sequence"/>
</dbReference>
<keyword evidence="5 9" id="KW-0995">Kinetochore</keyword>
<evidence type="ECO:0000256" key="7">
    <source>
        <dbReference type="ARBA" id="ARBA00023306"/>
    </source>
</evidence>
<keyword evidence="2 9" id="KW-0158">Chromosome</keyword>
<comment type="subunit">
    <text evidence="9">Component of the NDC80 complex.</text>
</comment>
<protein>
    <recommendedName>
        <fullName evidence="9">Kinetochore protein SPC25</fullName>
    </recommendedName>
</protein>
<evidence type="ECO:0000256" key="10">
    <source>
        <dbReference type="SAM" id="Coils"/>
    </source>
</evidence>
<accession>A0A9P6HFC7</accession>
<evidence type="ECO:0000256" key="9">
    <source>
        <dbReference type="RuleBase" id="RU367150"/>
    </source>
</evidence>
<keyword evidence="7 9" id="KW-0131">Cell cycle</keyword>
<keyword evidence="4 9" id="KW-0498">Mitosis</keyword>
<evidence type="ECO:0000256" key="8">
    <source>
        <dbReference type="ARBA" id="ARBA00023328"/>
    </source>
</evidence>
<proteinExistence type="inferred from homology"/>
<dbReference type="InterPro" id="IPR045143">
    <property type="entry name" value="Spc25"/>
</dbReference>
<dbReference type="GO" id="GO:0051301">
    <property type="term" value="P:cell division"/>
    <property type="evidence" value="ECO:0007669"/>
    <property type="project" value="UniProtKB-UniRule"/>
</dbReference>
<dbReference type="GO" id="GO:0007059">
    <property type="term" value="P:chromosome segregation"/>
    <property type="evidence" value="ECO:0007669"/>
    <property type="project" value="InterPro"/>
</dbReference>
<keyword evidence="13" id="KW-1185">Reference proteome</keyword>
<dbReference type="Gene3D" id="3.30.457.50">
    <property type="entry name" value="Chromosome segregation protein Spc25"/>
    <property type="match status" value="1"/>
</dbReference>
<dbReference type="GO" id="GO:0031262">
    <property type="term" value="C:Ndc80 complex"/>
    <property type="evidence" value="ECO:0007669"/>
    <property type="project" value="InterPro"/>
</dbReference>
<sequence length="248" mass="28783">MSTATYRPHINLAAILATQNPQIDLRLDEYERSTRSFMNVVANYTKKTTTSVIEKTNAYNTEKSRLAEKIQTTKAEINQCKESEIELVEVLQQEQEERKEMETAVNALKRRLASIKEKCASVDAEVEQYRSMVATLEREKEREESLLRSRAQEVNHKLRACEEMLHGVIEGIADDQILVRFTHIDPSDLDREFSVVIDVSSKTYKVPISTPFLPTLPILIDELNRTRDLYNFIKQVWEAFDELTKQER</sequence>
<comment type="similarity">
    <text evidence="1 9">Belongs to the SPC25 family.</text>
</comment>
<dbReference type="GO" id="GO:0005634">
    <property type="term" value="C:nucleus"/>
    <property type="evidence" value="ECO:0007669"/>
    <property type="project" value="UniProtKB-SubCell"/>
</dbReference>
<comment type="function">
    <text evidence="9">Acts as a component of the essential kinetochore-associated NDC80 complex, which is required for chromosome segregation and spindle checkpoint activity.</text>
</comment>
<name>A0A9P6HFC7_9AGAM</name>
<feature type="domain" description="Chromosome segregation protein Spc25 C-terminal" evidence="11">
    <location>
        <begin position="172"/>
        <end position="240"/>
    </location>
</feature>
<evidence type="ECO:0000256" key="5">
    <source>
        <dbReference type="ARBA" id="ARBA00022838"/>
    </source>
</evidence>
<evidence type="ECO:0000313" key="13">
    <source>
        <dbReference type="Proteomes" id="UP000736335"/>
    </source>
</evidence>
<evidence type="ECO:0000256" key="2">
    <source>
        <dbReference type="ARBA" id="ARBA00022454"/>
    </source>
</evidence>